<accession>A0A165ETT4</accession>
<dbReference type="AlphaFoldDB" id="A0A165ETT4"/>
<organism evidence="2 3">
    <name type="scientific">Laetiporus sulphureus 93-53</name>
    <dbReference type="NCBI Taxonomy" id="1314785"/>
    <lineage>
        <taxon>Eukaryota</taxon>
        <taxon>Fungi</taxon>
        <taxon>Dikarya</taxon>
        <taxon>Basidiomycota</taxon>
        <taxon>Agaricomycotina</taxon>
        <taxon>Agaricomycetes</taxon>
        <taxon>Polyporales</taxon>
        <taxon>Laetiporus</taxon>
    </lineage>
</organism>
<feature type="region of interest" description="Disordered" evidence="1">
    <location>
        <begin position="1"/>
        <end position="43"/>
    </location>
</feature>
<evidence type="ECO:0000313" key="2">
    <source>
        <dbReference type="EMBL" id="KZT07745.1"/>
    </source>
</evidence>
<name>A0A165ETT4_9APHY</name>
<dbReference type="InParanoid" id="A0A165ETT4"/>
<gene>
    <name evidence="2" type="ORF">LAESUDRAFT_758313</name>
</gene>
<protein>
    <submittedName>
        <fullName evidence="2">Uncharacterized protein</fullName>
    </submittedName>
</protein>
<dbReference type="EMBL" id="KV427618">
    <property type="protein sequence ID" value="KZT07745.1"/>
    <property type="molecule type" value="Genomic_DNA"/>
</dbReference>
<dbReference type="GeneID" id="63829461"/>
<keyword evidence="3" id="KW-1185">Reference proteome</keyword>
<dbReference type="RefSeq" id="XP_040765485.1">
    <property type="nucleotide sequence ID" value="XM_040912433.1"/>
</dbReference>
<proteinExistence type="predicted"/>
<evidence type="ECO:0000313" key="3">
    <source>
        <dbReference type="Proteomes" id="UP000076871"/>
    </source>
</evidence>
<sequence>MFPEYKGKQFQTRSALKQGQGKGKGKVTNVRQVEEESSAGSSAQIAALEQAIAALRRMSTMLTTPPSSKGKGKAKSSDTASMALTSTVKDTNARIVEIDNFSEDFQYEV</sequence>
<evidence type="ECO:0000256" key="1">
    <source>
        <dbReference type="SAM" id="MobiDB-lite"/>
    </source>
</evidence>
<dbReference type="Proteomes" id="UP000076871">
    <property type="component" value="Unassembled WGS sequence"/>
</dbReference>
<reference evidence="2 3" key="1">
    <citation type="journal article" date="2016" name="Mol. Biol. Evol.">
        <title>Comparative Genomics of Early-Diverging Mushroom-Forming Fungi Provides Insights into the Origins of Lignocellulose Decay Capabilities.</title>
        <authorList>
            <person name="Nagy L.G."/>
            <person name="Riley R."/>
            <person name="Tritt A."/>
            <person name="Adam C."/>
            <person name="Daum C."/>
            <person name="Floudas D."/>
            <person name="Sun H."/>
            <person name="Yadav J.S."/>
            <person name="Pangilinan J."/>
            <person name="Larsson K.H."/>
            <person name="Matsuura K."/>
            <person name="Barry K."/>
            <person name="Labutti K."/>
            <person name="Kuo R."/>
            <person name="Ohm R.A."/>
            <person name="Bhattacharya S.S."/>
            <person name="Shirouzu T."/>
            <person name="Yoshinaga Y."/>
            <person name="Martin F.M."/>
            <person name="Grigoriev I.V."/>
            <person name="Hibbett D.S."/>
        </authorList>
    </citation>
    <scope>NUCLEOTIDE SEQUENCE [LARGE SCALE GENOMIC DNA]</scope>
    <source>
        <strain evidence="2 3">93-53</strain>
    </source>
</reference>